<gene>
    <name evidence="6" type="ORF">GSOID_T00030600001</name>
</gene>
<dbReference type="InterPro" id="IPR018247">
    <property type="entry name" value="EF_Hand_1_Ca_BS"/>
</dbReference>
<dbReference type="Proteomes" id="UP000011014">
    <property type="component" value="Unassembled WGS sequence"/>
</dbReference>
<evidence type="ECO:0000256" key="2">
    <source>
        <dbReference type="ARBA" id="ARBA00022737"/>
    </source>
</evidence>
<dbReference type="CDD" id="cd00051">
    <property type="entry name" value="EFh"/>
    <property type="match status" value="1"/>
</dbReference>
<dbReference type="PANTHER" id="PTHR23049">
    <property type="entry name" value="MYOSIN REGULATORY LIGHT CHAIN 2"/>
    <property type="match status" value="1"/>
</dbReference>
<sequence length="230" mass="26670">MKVFNKLKFKKLRKYMNHFVRTLCNLLSLRKPSSKREMSSQINESDAQTSSKPPKASILKRGSSMRRSKKSRQRGHRMTSNVFNMFNQEQIQEFNEAFKFIDQDNDGVISMDDVKEIFLSLGKELTDQECVEMIEEAPGPINFTMFLTLLGQKMRETDPLATLEQALSCLDEEGTGRLHRSDFEFMMMNIGDKYEQQQVDDLLRDVDIADDGTFDYKELATIMKYGKAEL</sequence>
<feature type="compositionally biased region" description="Polar residues" evidence="4">
    <location>
        <begin position="39"/>
        <end position="52"/>
    </location>
</feature>
<dbReference type="SMART" id="SM00054">
    <property type="entry name" value="EFh"/>
    <property type="match status" value="3"/>
</dbReference>
<keyword evidence="1" id="KW-0479">Metal-binding</keyword>
<evidence type="ECO:0000256" key="3">
    <source>
        <dbReference type="ARBA" id="ARBA00022837"/>
    </source>
</evidence>
<keyword evidence="3" id="KW-0106">Calcium</keyword>
<feature type="domain" description="EF-hand" evidence="5">
    <location>
        <begin position="194"/>
        <end position="229"/>
    </location>
</feature>
<feature type="domain" description="EF-hand" evidence="5">
    <location>
        <begin position="158"/>
        <end position="193"/>
    </location>
</feature>
<dbReference type="PROSITE" id="PS00018">
    <property type="entry name" value="EF_HAND_1"/>
    <property type="match status" value="1"/>
</dbReference>
<evidence type="ECO:0000313" key="6">
    <source>
        <dbReference type="EMBL" id="CBY32183.1"/>
    </source>
</evidence>
<feature type="compositionally biased region" description="Basic residues" evidence="4">
    <location>
        <begin position="63"/>
        <end position="77"/>
    </location>
</feature>
<evidence type="ECO:0000256" key="1">
    <source>
        <dbReference type="ARBA" id="ARBA00022723"/>
    </source>
</evidence>
<dbReference type="PROSITE" id="PS50222">
    <property type="entry name" value="EF_HAND_2"/>
    <property type="match status" value="3"/>
</dbReference>
<dbReference type="SUPFAM" id="SSF47473">
    <property type="entry name" value="EF-hand"/>
    <property type="match status" value="1"/>
</dbReference>
<feature type="region of interest" description="Disordered" evidence="4">
    <location>
        <begin position="34"/>
        <end position="79"/>
    </location>
</feature>
<dbReference type="InterPro" id="IPR002048">
    <property type="entry name" value="EF_hand_dom"/>
</dbReference>
<dbReference type="EMBL" id="FN654337">
    <property type="protein sequence ID" value="CBY32183.1"/>
    <property type="molecule type" value="Genomic_DNA"/>
</dbReference>
<dbReference type="InterPro" id="IPR011992">
    <property type="entry name" value="EF-hand-dom_pair"/>
</dbReference>
<dbReference type="Pfam" id="PF13405">
    <property type="entry name" value="EF-hand_6"/>
    <property type="match status" value="1"/>
</dbReference>
<dbReference type="InterPro" id="IPR050403">
    <property type="entry name" value="Myosin_RLC"/>
</dbReference>
<name>E4Y9E6_OIKDI</name>
<feature type="domain" description="EF-hand" evidence="5">
    <location>
        <begin position="89"/>
        <end position="124"/>
    </location>
</feature>
<organism evidence="6">
    <name type="scientific">Oikopleura dioica</name>
    <name type="common">Tunicate</name>
    <dbReference type="NCBI Taxonomy" id="34765"/>
    <lineage>
        <taxon>Eukaryota</taxon>
        <taxon>Metazoa</taxon>
        <taxon>Chordata</taxon>
        <taxon>Tunicata</taxon>
        <taxon>Appendicularia</taxon>
        <taxon>Copelata</taxon>
        <taxon>Oikopleuridae</taxon>
        <taxon>Oikopleura</taxon>
    </lineage>
</organism>
<dbReference type="Gene3D" id="1.10.238.10">
    <property type="entry name" value="EF-hand"/>
    <property type="match status" value="2"/>
</dbReference>
<evidence type="ECO:0000256" key="4">
    <source>
        <dbReference type="SAM" id="MobiDB-lite"/>
    </source>
</evidence>
<proteinExistence type="predicted"/>
<dbReference type="GO" id="GO:0005509">
    <property type="term" value="F:calcium ion binding"/>
    <property type="evidence" value="ECO:0007669"/>
    <property type="project" value="InterPro"/>
</dbReference>
<dbReference type="Pfam" id="PF13499">
    <property type="entry name" value="EF-hand_7"/>
    <property type="match status" value="1"/>
</dbReference>
<keyword evidence="2" id="KW-0677">Repeat</keyword>
<dbReference type="AlphaFoldDB" id="E4Y9E6"/>
<accession>E4Y9E6</accession>
<dbReference type="FunFam" id="1.10.238.10:FF:000007">
    <property type="entry name" value="Putative myosin regulatory light chain sqh"/>
    <property type="match status" value="1"/>
</dbReference>
<reference evidence="6" key="1">
    <citation type="journal article" date="2010" name="Science">
        <title>Plasticity of animal genome architecture unmasked by rapid evolution of a pelagic tunicate.</title>
        <authorList>
            <person name="Denoeud F."/>
            <person name="Henriet S."/>
            <person name="Mungpakdee S."/>
            <person name="Aury J.M."/>
            <person name="Da Silva C."/>
            <person name="Brinkmann H."/>
            <person name="Mikhaleva J."/>
            <person name="Olsen L.C."/>
            <person name="Jubin C."/>
            <person name="Canestro C."/>
            <person name="Bouquet J.M."/>
            <person name="Danks G."/>
            <person name="Poulain J."/>
            <person name="Campsteijn C."/>
            <person name="Adamski M."/>
            <person name="Cross I."/>
            <person name="Yadetie F."/>
            <person name="Muffato M."/>
            <person name="Louis A."/>
            <person name="Butcher S."/>
            <person name="Tsagkogeorga G."/>
            <person name="Konrad A."/>
            <person name="Singh S."/>
            <person name="Jensen M.F."/>
            <person name="Cong E.H."/>
            <person name="Eikeseth-Otteraa H."/>
            <person name="Noel B."/>
            <person name="Anthouard V."/>
            <person name="Porcel B.M."/>
            <person name="Kachouri-Lafond R."/>
            <person name="Nishino A."/>
            <person name="Ugolini M."/>
            <person name="Chourrout P."/>
            <person name="Nishida H."/>
            <person name="Aasland R."/>
            <person name="Huzurbazar S."/>
            <person name="Westhof E."/>
            <person name="Delsuc F."/>
            <person name="Lehrach H."/>
            <person name="Reinhardt R."/>
            <person name="Weissenbach J."/>
            <person name="Roy S.W."/>
            <person name="Artiguenave F."/>
            <person name="Postlethwait J.H."/>
            <person name="Manak J.R."/>
            <person name="Thompson E.M."/>
            <person name="Jaillon O."/>
            <person name="Du Pasquier L."/>
            <person name="Boudinot P."/>
            <person name="Liberles D.A."/>
            <person name="Volff J.N."/>
            <person name="Philippe H."/>
            <person name="Lenhard B."/>
            <person name="Roest Crollius H."/>
            <person name="Wincker P."/>
            <person name="Chourrout D."/>
        </authorList>
    </citation>
    <scope>NUCLEOTIDE SEQUENCE [LARGE SCALE GENOMIC DNA]</scope>
</reference>
<evidence type="ECO:0000259" key="5">
    <source>
        <dbReference type="PROSITE" id="PS50222"/>
    </source>
</evidence>
<protein>
    <recommendedName>
        <fullName evidence="5">EF-hand domain-containing protein</fullName>
    </recommendedName>
</protein>